<reference evidence="1 2" key="1">
    <citation type="submission" date="2021-03" db="EMBL/GenBank/DDBJ databases">
        <title>Genomic Encyclopedia of Type Strains, Phase IV (KMG-IV): sequencing the most valuable type-strain genomes for metagenomic binning, comparative biology and taxonomic classification.</title>
        <authorList>
            <person name="Goeker M."/>
        </authorList>
    </citation>
    <scope>NUCLEOTIDE SEQUENCE [LARGE SCALE GENOMIC DNA]</scope>
    <source>
        <strain evidence="1 2">DSM 27512</strain>
    </source>
</reference>
<dbReference type="RefSeq" id="WP_209660871.1">
    <property type="nucleotide sequence ID" value="NZ_JAGGLI010000016.1"/>
</dbReference>
<organism evidence="1 2">
    <name type="scientific">Acetoanaerobium pronyense</name>
    <dbReference type="NCBI Taxonomy" id="1482736"/>
    <lineage>
        <taxon>Bacteria</taxon>
        <taxon>Bacillati</taxon>
        <taxon>Bacillota</taxon>
        <taxon>Clostridia</taxon>
        <taxon>Peptostreptococcales</taxon>
        <taxon>Filifactoraceae</taxon>
        <taxon>Acetoanaerobium</taxon>
    </lineage>
</organism>
<evidence type="ECO:0000313" key="2">
    <source>
        <dbReference type="Proteomes" id="UP001314903"/>
    </source>
</evidence>
<accession>A0ABS4KJ48</accession>
<dbReference type="Proteomes" id="UP001314903">
    <property type="component" value="Unassembled WGS sequence"/>
</dbReference>
<name>A0ABS4KJ48_9FIRM</name>
<comment type="caution">
    <text evidence="1">The sequence shown here is derived from an EMBL/GenBank/DDBJ whole genome shotgun (WGS) entry which is preliminary data.</text>
</comment>
<keyword evidence="2" id="KW-1185">Reference proteome</keyword>
<protein>
    <recommendedName>
        <fullName evidence="3">Hook-length control protein FliK</fullName>
    </recommendedName>
</protein>
<evidence type="ECO:0000313" key="1">
    <source>
        <dbReference type="EMBL" id="MBP2027809.1"/>
    </source>
</evidence>
<evidence type="ECO:0008006" key="3">
    <source>
        <dbReference type="Google" id="ProtNLM"/>
    </source>
</evidence>
<sequence length="505" mass="57845">MRIDIGANSFRTDLNLNKTSSDANELKNRGEHVKGKVLDVNQNTVLISSGGKEFLATSTVPMENFIGEEMLFNIFINDDGSVLLKPDMQKKELNLVKELKLEDLLNTLKQPITGENKEILKEMIKAGIPVTKESFKEIKDLNISLKLVKEEDFTLISNDKLKLPLDELVKQGIEKSSKTDVHQNSISNMALKDILFLKSANITVSAQNIKALSEIYQNIKDKNIDLIGLEKLSHNDKENKINQSFENKEDLTSNKNTQVSDISKEASFNKFDEISKIQTSNKIGLDSKNQDTEKNTLLKSGSSENQNLDKIVNLIKDASIKNLDLEKNHQEKNPIKLDFEKIEDNLKLLMDASKDRKDIRDILEKDILPKTELLKNFTKDLSFHIVPFEIKKYENIAQYYVKKNKKREENDELRIGFSIDTYKNGNVRALLTYKNESTMNIDMYFENKSIESKFKKLLPKLDLAIKNLGYSNINLKTQIKLEETGPLIEEASYKNINLETFETWV</sequence>
<gene>
    <name evidence="1" type="ORF">J2Z35_001607</name>
</gene>
<dbReference type="EMBL" id="JAGGLI010000016">
    <property type="protein sequence ID" value="MBP2027809.1"/>
    <property type="molecule type" value="Genomic_DNA"/>
</dbReference>
<proteinExistence type="predicted"/>